<gene>
    <name evidence="8" type="ORF">HCX62_00280</name>
</gene>
<keyword evidence="3 6" id="KW-0812">Transmembrane</keyword>
<dbReference type="AlphaFoldDB" id="A0A7X0ZY27"/>
<dbReference type="EMBL" id="JAATOD010000001">
    <property type="protein sequence ID" value="MBC2328486.1"/>
    <property type="molecule type" value="Genomic_DNA"/>
</dbReference>
<evidence type="ECO:0000259" key="7">
    <source>
        <dbReference type="Pfam" id="PF02687"/>
    </source>
</evidence>
<proteinExistence type="predicted"/>
<name>A0A7X0ZY27_9LIST</name>
<feature type="transmembrane region" description="Helical" evidence="6">
    <location>
        <begin position="228"/>
        <end position="251"/>
    </location>
</feature>
<protein>
    <recommendedName>
        <fullName evidence="7">ABC3 transporter permease C-terminal domain-containing protein</fullName>
    </recommendedName>
</protein>
<keyword evidence="5 6" id="KW-0472">Membrane</keyword>
<comment type="subcellular location">
    <subcellularLocation>
        <location evidence="1">Cell membrane</location>
        <topology evidence="1">Multi-pass membrane protein</topology>
    </subcellularLocation>
</comment>
<feature type="transmembrane region" description="Helical" evidence="6">
    <location>
        <begin position="279"/>
        <end position="299"/>
    </location>
</feature>
<dbReference type="Pfam" id="PF02687">
    <property type="entry name" value="FtsX"/>
    <property type="match status" value="1"/>
</dbReference>
<keyword evidence="2" id="KW-1003">Cell membrane</keyword>
<keyword evidence="4 6" id="KW-1133">Transmembrane helix</keyword>
<accession>A0A7X0ZY27</accession>
<evidence type="ECO:0000256" key="5">
    <source>
        <dbReference type="ARBA" id="ARBA00023136"/>
    </source>
</evidence>
<evidence type="ECO:0000313" key="9">
    <source>
        <dbReference type="Proteomes" id="UP000572016"/>
    </source>
</evidence>
<evidence type="ECO:0000256" key="3">
    <source>
        <dbReference type="ARBA" id="ARBA00022692"/>
    </source>
</evidence>
<sequence length="348" mass="40105">MKLIKKNKFLIFVLILIYIFSVQFISLNDRMYFVSKQRDALHKQEAISVDYLTNKQLELKENIRLKQEMFQKVRGIYETVMLTEEVDVENIPREIIFVPKQDLKELQFPVFNKSPGKGAWVGKNIIKELTNKNSIEVNGEKIKIIGILGEKGITNGTFDASIVLPYEDYAYLGDSAMSGTISVFDSLATIPDLQKEITSFFSENIESADINDVLRMKTSDIEKIETEMLSFLGTMFLLLGISLILLTFFWLEEHRYEYAIRKLVGATNMTLLKENMMDMLRLVSLTIGIATILHLISVYMDFPFLNQIRFIFYILIISLFCLFTCLVAITTLYYFRKVAAIDIMKEGG</sequence>
<organism evidence="8 9">
    <name type="scientific">Listeria swaminathanii</name>
    <dbReference type="NCBI Taxonomy" id="2713501"/>
    <lineage>
        <taxon>Bacteria</taxon>
        <taxon>Bacillati</taxon>
        <taxon>Bacillota</taxon>
        <taxon>Bacilli</taxon>
        <taxon>Bacillales</taxon>
        <taxon>Listeriaceae</taxon>
        <taxon>Listeria</taxon>
    </lineage>
</organism>
<feature type="transmembrane region" description="Helical" evidence="6">
    <location>
        <begin position="311"/>
        <end position="335"/>
    </location>
</feature>
<dbReference type="RefSeq" id="WP_185636599.1">
    <property type="nucleotide sequence ID" value="NZ_JAATOD010000001.1"/>
</dbReference>
<dbReference type="InterPro" id="IPR003838">
    <property type="entry name" value="ABC3_permease_C"/>
</dbReference>
<evidence type="ECO:0000256" key="4">
    <source>
        <dbReference type="ARBA" id="ARBA00022989"/>
    </source>
</evidence>
<dbReference type="GO" id="GO:0005886">
    <property type="term" value="C:plasma membrane"/>
    <property type="evidence" value="ECO:0007669"/>
    <property type="project" value="UniProtKB-SubCell"/>
</dbReference>
<comment type="caution">
    <text evidence="8">The sequence shown here is derived from an EMBL/GenBank/DDBJ whole genome shotgun (WGS) entry which is preliminary data.</text>
</comment>
<evidence type="ECO:0000256" key="1">
    <source>
        <dbReference type="ARBA" id="ARBA00004651"/>
    </source>
</evidence>
<dbReference type="Proteomes" id="UP000572016">
    <property type="component" value="Unassembled WGS sequence"/>
</dbReference>
<evidence type="ECO:0000313" key="8">
    <source>
        <dbReference type="EMBL" id="MBC2328486.1"/>
    </source>
</evidence>
<evidence type="ECO:0000256" key="2">
    <source>
        <dbReference type="ARBA" id="ARBA00022475"/>
    </source>
</evidence>
<evidence type="ECO:0000256" key="6">
    <source>
        <dbReference type="SAM" id="Phobius"/>
    </source>
</evidence>
<reference evidence="8 9" key="1">
    <citation type="submission" date="2020-03" db="EMBL/GenBank/DDBJ databases">
        <title>Soil Listeria distribution.</title>
        <authorList>
            <person name="Liao J."/>
            <person name="Wiedmann M."/>
        </authorList>
    </citation>
    <scope>NUCLEOTIDE SEQUENCE [LARGE SCALE GENOMIC DNA]</scope>
    <source>
        <strain evidence="8 9">FSL L7-0020</strain>
    </source>
</reference>
<feature type="domain" description="ABC3 transporter permease C-terminal" evidence="7">
    <location>
        <begin position="230"/>
        <end position="340"/>
    </location>
</feature>